<dbReference type="GeneID" id="9801551"/>
<feature type="domain" description="RING-type" evidence="6">
    <location>
        <begin position="25"/>
        <end position="80"/>
    </location>
</feature>
<dbReference type="Pfam" id="PF13445">
    <property type="entry name" value="zf-RING_UBOX"/>
    <property type="match status" value="1"/>
</dbReference>
<accession>A0A6A5HSW5</accession>
<dbReference type="AlphaFoldDB" id="A0A6A5HSW5"/>
<evidence type="ECO:0000256" key="2">
    <source>
        <dbReference type="ARBA" id="ARBA00022771"/>
    </source>
</evidence>
<dbReference type="CTD" id="9801551"/>
<name>A0A6A5HSW5_CAERE</name>
<keyword evidence="3" id="KW-0862">Zinc</keyword>
<dbReference type="PROSITE" id="PS00518">
    <property type="entry name" value="ZF_RING_1"/>
    <property type="match status" value="1"/>
</dbReference>
<feature type="transmembrane region" description="Helical" evidence="5">
    <location>
        <begin position="358"/>
        <end position="378"/>
    </location>
</feature>
<dbReference type="GO" id="GO:0061630">
    <property type="term" value="F:ubiquitin protein ligase activity"/>
    <property type="evidence" value="ECO:0007669"/>
    <property type="project" value="TreeGrafter"/>
</dbReference>
<protein>
    <recommendedName>
        <fullName evidence="6">RING-type domain-containing protein</fullName>
    </recommendedName>
</protein>
<dbReference type="Proteomes" id="UP000483820">
    <property type="component" value="Chromosome I"/>
</dbReference>
<gene>
    <name evidence="7" type="ORF">GCK72_001130</name>
</gene>
<evidence type="ECO:0000259" key="6">
    <source>
        <dbReference type="PROSITE" id="PS50089"/>
    </source>
</evidence>
<evidence type="ECO:0000256" key="5">
    <source>
        <dbReference type="SAM" id="Phobius"/>
    </source>
</evidence>
<organism evidence="7 8">
    <name type="scientific">Caenorhabditis remanei</name>
    <name type="common">Caenorhabditis vulgaris</name>
    <dbReference type="NCBI Taxonomy" id="31234"/>
    <lineage>
        <taxon>Eukaryota</taxon>
        <taxon>Metazoa</taxon>
        <taxon>Ecdysozoa</taxon>
        <taxon>Nematoda</taxon>
        <taxon>Chromadorea</taxon>
        <taxon>Rhabditida</taxon>
        <taxon>Rhabditina</taxon>
        <taxon>Rhabditomorpha</taxon>
        <taxon>Rhabditoidea</taxon>
        <taxon>Rhabditidae</taxon>
        <taxon>Peloderinae</taxon>
        <taxon>Caenorhabditis</taxon>
    </lineage>
</organism>
<evidence type="ECO:0000256" key="1">
    <source>
        <dbReference type="ARBA" id="ARBA00022723"/>
    </source>
</evidence>
<dbReference type="SMART" id="SM00184">
    <property type="entry name" value="RING"/>
    <property type="match status" value="1"/>
</dbReference>
<dbReference type="EMBL" id="WUAV01000001">
    <property type="protein sequence ID" value="KAF1769313.1"/>
    <property type="molecule type" value="Genomic_DNA"/>
</dbReference>
<dbReference type="PANTHER" id="PTHR25462">
    <property type="entry name" value="BONUS, ISOFORM C-RELATED"/>
    <property type="match status" value="1"/>
</dbReference>
<dbReference type="SUPFAM" id="SSF57850">
    <property type="entry name" value="RING/U-box"/>
    <property type="match status" value="1"/>
</dbReference>
<dbReference type="PANTHER" id="PTHR25462:SF305">
    <property type="entry name" value="RING-TYPE DOMAIN-CONTAINING PROTEIN"/>
    <property type="match status" value="1"/>
</dbReference>
<reference evidence="7 8" key="1">
    <citation type="submission" date="2019-12" db="EMBL/GenBank/DDBJ databases">
        <title>Chromosome-level assembly of the Caenorhabditis remanei genome.</title>
        <authorList>
            <person name="Teterina A.A."/>
            <person name="Willis J.H."/>
            <person name="Phillips P.C."/>
        </authorList>
    </citation>
    <scope>NUCLEOTIDE SEQUENCE [LARGE SCALE GENOMIC DNA]</scope>
    <source>
        <strain evidence="7 8">PX506</strain>
        <tissue evidence="7">Whole organism</tissue>
    </source>
</reference>
<keyword evidence="1" id="KW-0479">Metal-binding</keyword>
<proteinExistence type="predicted"/>
<dbReference type="GO" id="GO:0008270">
    <property type="term" value="F:zinc ion binding"/>
    <property type="evidence" value="ECO:0007669"/>
    <property type="project" value="UniProtKB-KW"/>
</dbReference>
<dbReference type="InterPro" id="IPR047153">
    <property type="entry name" value="TRIM45/56/19-like"/>
</dbReference>
<keyword evidence="2 4" id="KW-0863">Zinc-finger</keyword>
<keyword evidence="5" id="KW-0472">Membrane</keyword>
<comment type="caution">
    <text evidence="7">The sequence shown here is derived from an EMBL/GenBank/DDBJ whole genome shotgun (WGS) entry which is preliminary data.</text>
</comment>
<dbReference type="InterPro" id="IPR001841">
    <property type="entry name" value="Znf_RING"/>
</dbReference>
<dbReference type="KEGG" id="crq:GCK72_001130"/>
<dbReference type="InterPro" id="IPR017907">
    <property type="entry name" value="Znf_RING_CS"/>
</dbReference>
<keyword evidence="5" id="KW-0812">Transmembrane</keyword>
<evidence type="ECO:0000313" key="8">
    <source>
        <dbReference type="Proteomes" id="UP000483820"/>
    </source>
</evidence>
<dbReference type="PROSITE" id="PS50089">
    <property type="entry name" value="ZF_RING_2"/>
    <property type="match status" value="1"/>
</dbReference>
<dbReference type="Gene3D" id="3.30.40.10">
    <property type="entry name" value="Zinc/RING finger domain, C3HC4 (zinc finger)"/>
    <property type="match status" value="1"/>
</dbReference>
<sequence>MDLVPANMLTVSCLREEKFSLKTSCPICKEEFDPKLNIPKVLSCGHSICVNCLKRLLESVQVSYSGNGEVFTSLSCPICRASMETRQAKSFPNNFQLLDAIAPEDARIMTCPVCKLTGAESSFHICRECTIQNHQFDIQEILKEKPPIHPDNYTICSTCVLKEHNKEGHTVISYVPVRLDHQFKTNKKSVDVLKSQMTEKFSSVRIILSTIPQLVAKKEAEINRIVELMERAKSLQSLNKIFEKYKMEMNEIINILNLLIEGGGKLNEMVEIKLKNLEKANEEIDAKHCFAEKINLLEVLKIKPEEIEGAVVELEEPKTRIQKIKELIWNTVSPIWNQINHNSLKILNEDIHLAHQKLFIAFIIFYGFFLFFKNILVLF</sequence>
<dbReference type="InterPro" id="IPR027370">
    <property type="entry name" value="Znf-RING_euk"/>
</dbReference>
<dbReference type="GO" id="GO:0005654">
    <property type="term" value="C:nucleoplasm"/>
    <property type="evidence" value="ECO:0007669"/>
    <property type="project" value="TreeGrafter"/>
</dbReference>
<evidence type="ECO:0000256" key="4">
    <source>
        <dbReference type="PROSITE-ProRule" id="PRU00175"/>
    </source>
</evidence>
<dbReference type="RefSeq" id="XP_003111261.2">
    <property type="nucleotide sequence ID" value="XM_003111213.2"/>
</dbReference>
<dbReference type="InterPro" id="IPR013083">
    <property type="entry name" value="Znf_RING/FYVE/PHD"/>
</dbReference>
<evidence type="ECO:0000313" key="7">
    <source>
        <dbReference type="EMBL" id="KAF1769313.1"/>
    </source>
</evidence>
<keyword evidence="5" id="KW-1133">Transmembrane helix</keyword>
<evidence type="ECO:0000256" key="3">
    <source>
        <dbReference type="ARBA" id="ARBA00022833"/>
    </source>
</evidence>